<dbReference type="GO" id="GO:0005829">
    <property type="term" value="C:cytosol"/>
    <property type="evidence" value="ECO:0007669"/>
    <property type="project" value="TreeGrafter"/>
</dbReference>
<proteinExistence type="inferred from homology"/>
<dbReference type="InterPro" id="IPR029039">
    <property type="entry name" value="Flavoprotein-like_sf"/>
</dbReference>
<evidence type="ECO:0000256" key="1">
    <source>
        <dbReference type="ARBA" id="ARBA00006252"/>
    </source>
</evidence>
<comment type="similarity">
    <text evidence="1">Belongs to the NAD(P)H dehydrogenase (quinone) family.</text>
</comment>
<comment type="caution">
    <text evidence="4">The sequence shown here is derived from an EMBL/GenBank/DDBJ whole genome shotgun (WGS) entry which is preliminary data.</text>
</comment>
<keyword evidence="5" id="KW-1185">Reference proteome</keyword>
<feature type="domain" description="Flavodoxin-like fold" evidence="3">
    <location>
        <begin position="2"/>
        <end position="173"/>
    </location>
</feature>
<dbReference type="InterPro" id="IPR003680">
    <property type="entry name" value="Flavodoxin_fold"/>
</dbReference>
<evidence type="ECO:0000259" key="3">
    <source>
        <dbReference type="Pfam" id="PF02525"/>
    </source>
</evidence>
<dbReference type="Proteomes" id="UP000179797">
    <property type="component" value="Unassembled WGS sequence"/>
</dbReference>
<dbReference type="PANTHER" id="PTHR10204">
    <property type="entry name" value="NAD P H OXIDOREDUCTASE-RELATED"/>
    <property type="match status" value="1"/>
</dbReference>
<dbReference type="Pfam" id="PF02525">
    <property type="entry name" value="Flavodoxin_2"/>
    <property type="match status" value="1"/>
</dbReference>
<sequence>MKKVLIINGHPDKESYNFALAEAYKKGAESSQAEVEQINITDLDFNPSLQFGYRKRTDLEPDLEDAIQKIKAADLLVWVFPLWWYSYPAIMKGFIDRTFLPGITYEPIEGQALPRKLLKGKRGRIIVTADSPSWYNKFFMKDPAIHSLKRGTLEFCGVSPVKVTYIATIKNSTEVFRKKWLERVHKLGKDLF</sequence>
<name>A0A1S1YZJ7_FLAPC</name>
<evidence type="ECO:0000256" key="2">
    <source>
        <dbReference type="ARBA" id="ARBA00023002"/>
    </source>
</evidence>
<evidence type="ECO:0000313" key="4">
    <source>
        <dbReference type="EMBL" id="OHX66295.1"/>
    </source>
</evidence>
<dbReference type="RefSeq" id="WP_044224998.1">
    <property type="nucleotide sequence ID" value="NZ_JRYR02000001.1"/>
</dbReference>
<dbReference type="SUPFAM" id="SSF52218">
    <property type="entry name" value="Flavoproteins"/>
    <property type="match status" value="1"/>
</dbReference>
<dbReference type="InterPro" id="IPR051545">
    <property type="entry name" value="NAD(P)H_dehydrogenase_qn"/>
</dbReference>
<dbReference type="GO" id="GO:0003955">
    <property type="term" value="F:NAD(P)H dehydrogenase (quinone) activity"/>
    <property type="evidence" value="ECO:0007669"/>
    <property type="project" value="TreeGrafter"/>
</dbReference>
<organism evidence="4 5">
    <name type="scientific">Flammeovirga pacifica</name>
    <dbReference type="NCBI Taxonomy" id="915059"/>
    <lineage>
        <taxon>Bacteria</taxon>
        <taxon>Pseudomonadati</taxon>
        <taxon>Bacteroidota</taxon>
        <taxon>Cytophagia</taxon>
        <taxon>Cytophagales</taxon>
        <taxon>Flammeovirgaceae</taxon>
        <taxon>Flammeovirga</taxon>
    </lineage>
</organism>
<evidence type="ECO:0000313" key="5">
    <source>
        <dbReference type="Proteomes" id="UP000179797"/>
    </source>
</evidence>
<dbReference type="AlphaFoldDB" id="A0A1S1YZJ7"/>
<dbReference type="EMBL" id="JRYR02000001">
    <property type="protein sequence ID" value="OHX66295.1"/>
    <property type="molecule type" value="Genomic_DNA"/>
</dbReference>
<dbReference type="STRING" id="915059.NH26_07980"/>
<dbReference type="Gene3D" id="3.40.50.360">
    <property type="match status" value="1"/>
</dbReference>
<protein>
    <submittedName>
        <fullName evidence="4">NAD(P)H dehydrogenase</fullName>
    </submittedName>
</protein>
<gene>
    <name evidence="4" type="ORF">NH26_07980</name>
</gene>
<accession>A0A1S1YZJ7</accession>
<dbReference type="OrthoDB" id="652200at2"/>
<keyword evidence="2" id="KW-0560">Oxidoreductase</keyword>
<reference evidence="4 5" key="1">
    <citation type="journal article" date="2012" name="Int. J. Syst. Evol. Microbiol.">
        <title>Flammeovirga pacifica sp. nov., isolated from deep-sea sediment.</title>
        <authorList>
            <person name="Xu H."/>
            <person name="Fu Y."/>
            <person name="Yang N."/>
            <person name="Ding Z."/>
            <person name="Lai Q."/>
            <person name="Zeng R."/>
        </authorList>
    </citation>
    <scope>NUCLEOTIDE SEQUENCE [LARGE SCALE GENOMIC DNA]</scope>
    <source>
        <strain evidence="5">DSM 24597 / LMG 26175 / WPAGA1</strain>
    </source>
</reference>
<dbReference type="PANTHER" id="PTHR10204:SF34">
    <property type="entry name" value="NAD(P)H DEHYDROGENASE [QUINONE] 1 ISOFORM 1"/>
    <property type="match status" value="1"/>
</dbReference>